<feature type="transmembrane region" description="Helical" evidence="1">
    <location>
        <begin position="338"/>
        <end position="356"/>
    </location>
</feature>
<evidence type="ECO:0000313" key="2">
    <source>
        <dbReference type="EMBL" id="QDS98663.1"/>
    </source>
</evidence>
<reference evidence="2 3" key="1">
    <citation type="submission" date="2019-02" db="EMBL/GenBank/DDBJ databases">
        <title>Deep-cultivation of Planctomycetes and their phenomic and genomic characterization uncovers novel biology.</title>
        <authorList>
            <person name="Wiegand S."/>
            <person name="Jogler M."/>
            <person name="Boedeker C."/>
            <person name="Pinto D."/>
            <person name="Vollmers J."/>
            <person name="Rivas-Marin E."/>
            <person name="Kohn T."/>
            <person name="Peeters S.H."/>
            <person name="Heuer A."/>
            <person name="Rast P."/>
            <person name="Oberbeckmann S."/>
            <person name="Bunk B."/>
            <person name="Jeske O."/>
            <person name="Meyerdierks A."/>
            <person name="Storesund J.E."/>
            <person name="Kallscheuer N."/>
            <person name="Luecker S."/>
            <person name="Lage O.M."/>
            <person name="Pohl T."/>
            <person name="Merkel B.J."/>
            <person name="Hornburger P."/>
            <person name="Mueller R.-W."/>
            <person name="Bruemmer F."/>
            <person name="Labrenz M."/>
            <person name="Spormann A.M."/>
            <person name="Op den Camp H."/>
            <person name="Overmann J."/>
            <person name="Amann R."/>
            <person name="Jetten M.S.M."/>
            <person name="Mascher T."/>
            <person name="Medema M.H."/>
            <person name="Devos D.P."/>
            <person name="Kaster A.-K."/>
            <person name="Ovreas L."/>
            <person name="Rohde M."/>
            <person name="Galperin M.Y."/>
            <person name="Jogler C."/>
        </authorList>
    </citation>
    <scope>NUCLEOTIDE SEQUENCE [LARGE SCALE GENOMIC DNA]</scope>
    <source>
        <strain evidence="2 3">HG15A2</strain>
    </source>
</reference>
<organism evidence="2 3">
    <name type="scientific">Adhaeretor mobilis</name>
    <dbReference type="NCBI Taxonomy" id="1930276"/>
    <lineage>
        <taxon>Bacteria</taxon>
        <taxon>Pseudomonadati</taxon>
        <taxon>Planctomycetota</taxon>
        <taxon>Planctomycetia</taxon>
        <taxon>Pirellulales</taxon>
        <taxon>Lacipirellulaceae</taxon>
        <taxon>Adhaeretor</taxon>
    </lineage>
</organism>
<sequence length="364" mass="39621">MKFATLGDDPDCLALAAAAEQLGHKVTRCEEQASDQENDLWRGAPDPGTCDAVLVGPSDEQGSPRSEQLQELVKMGLPVLAVHPVVPEVLAYFEIDMARGETQALLQHYNPLTECNLLPRLAEWITDGHPEVGKIEQVVAERTFDHRTREAVLDHFARDVELLIRIAGPLDRIGALGSGNDDAAYAGLSVQLLGKQAVPVRWSVGPVSDSPGLKIELVGERGRVTEHFDASNLRMEQESHESTDPAVSAVSRFVNGLQADTDESTWPAALQAMELADSIEISLRRGRMIDVHHQQLTEHLAFKGTMAALGCGVLMVLPPLLLLVGWIAGLFGIPVAEYWPHALLVLLALFLGLQVLPKIVYAKK</sequence>
<feature type="transmembrane region" description="Helical" evidence="1">
    <location>
        <begin position="307"/>
        <end position="332"/>
    </location>
</feature>
<keyword evidence="3" id="KW-1185">Reference proteome</keyword>
<evidence type="ECO:0000313" key="3">
    <source>
        <dbReference type="Proteomes" id="UP000319852"/>
    </source>
</evidence>
<keyword evidence="1" id="KW-0812">Transmembrane</keyword>
<dbReference type="KEGG" id="amob:HG15A2_19440"/>
<dbReference type="Proteomes" id="UP000319852">
    <property type="component" value="Chromosome"/>
</dbReference>
<dbReference type="EMBL" id="CP036263">
    <property type="protein sequence ID" value="QDS98663.1"/>
    <property type="molecule type" value="Genomic_DNA"/>
</dbReference>
<accession>A0A517MUV1</accession>
<evidence type="ECO:0000256" key="1">
    <source>
        <dbReference type="SAM" id="Phobius"/>
    </source>
</evidence>
<dbReference type="RefSeq" id="WP_145059886.1">
    <property type="nucleotide sequence ID" value="NZ_CP036263.1"/>
</dbReference>
<keyword evidence="1" id="KW-1133">Transmembrane helix</keyword>
<protein>
    <submittedName>
        <fullName evidence="2">Uncharacterized protein</fullName>
    </submittedName>
</protein>
<gene>
    <name evidence="2" type="ORF">HG15A2_19440</name>
</gene>
<dbReference type="OrthoDB" id="247417at2"/>
<proteinExistence type="predicted"/>
<dbReference type="AlphaFoldDB" id="A0A517MUV1"/>
<keyword evidence="1" id="KW-0472">Membrane</keyword>
<name>A0A517MUV1_9BACT</name>